<proteinExistence type="predicted"/>
<protein>
    <submittedName>
        <fullName evidence="2">Uncharacterized protein</fullName>
    </submittedName>
</protein>
<evidence type="ECO:0000313" key="3">
    <source>
        <dbReference type="Proteomes" id="UP000054270"/>
    </source>
</evidence>
<keyword evidence="3" id="KW-1185">Reference proteome</keyword>
<gene>
    <name evidence="2" type="ORF">HYPSUDRAFT_616184</name>
</gene>
<sequence>MDSLDENNVYRVQPGRVLDDDDLVKDVIGVGLQHLAEGTKGPIHDFNKAFHGLQKRRQMKPVSTLAEEYLTGAPASTDLPPATSTVSIPAPAPDLPPLESTVDDEIQLINDDSDVEMGDVFEEPSELEGILNEVVHGENEPTLPRLTSEDVDLDMDEVEIEKEDSDNAGSEWEDDDDSGDE</sequence>
<feature type="compositionally biased region" description="Acidic residues" evidence="1">
    <location>
        <begin position="149"/>
        <end position="181"/>
    </location>
</feature>
<name>A0A0D2MXD7_HYPSF</name>
<organism evidence="2 3">
    <name type="scientific">Hypholoma sublateritium (strain FD-334 SS-4)</name>
    <dbReference type="NCBI Taxonomy" id="945553"/>
    <lineage>
        <taxon>Eukaryota</taxon>
        <taxon>Fungi</taxon>
        <taxon>Dikarya</taxon>
        <taxon>Basidiomycota</taxon>
        <taxon>Agaricomycotina</taxon>
        <taxon>Agaricomycetes</taxon>
        <taxon>Agaricomycetidae</taxon>
        <taxon>Agaricales</taxon>
        <taxon>Agaricineae</taxon>
        <taxon>Strophariaceae</taxon>
        <taxon>Hypholoma</taxon>
    </lineage>
</organism>
<dbReference type="EMBL" id="KN817520">
    <property type="protein sequence ID" value="KJA28703.1"/>
    <property type="molecule type" value="Genomic_DNA"/>
</dbReference>
<reference evidence="3" key="1">
    <citation type="submission" date="2014-04" db="EMBL/GenBank/DDBJ databases">
        <title>Evolutionary Origins and Diversification of the Mycorrhizal Mutualists.</title>
        <authorList>
            <consortium name="DOE Joint Genome Institute"/>
            <consortium name="Mycorrhizal Genomics Consortium"/>
            <person name="Kohler A."/>
            <person name="Kuo A."/>
            <person name="Nagy L.G."/>
            <person name="Floudas D."/>
            <person name="Copeland A."/>
            <person name="Barry K.W."/>
            <person name="Cichocki N."/>
            <person name="Veneault-Fourrey C."/>
            <person name="LaButti K."/>
            <person name="Lindquist E.A."/>
            <person name="Lipzen A."/>
            <person name="Lundell T."/>
            <person name="Morin E."/>
            <person name="Murat C."/>
            <person name="Riley R."/>
            <person name="Ohm R."/>
            <person name="Sun H."/>
            <person name="Tunlid A."/>
            <person name="Henrissat B."/>
            <person name="Grigoriev I.V."/>
            <person name="Hibbett D.S."/>
            <person name="Martin F."/>
        </authorList>
    </citation>
    <scope>NUCLEOTIDE SEQUENCE [LARGE SCALE GENOMIC DNA]</scope>
    <source>
        <strain evidence="3">FD-334 SS-4</strain>
    </source>
</reference>
<feature type="region of interest" description="Disordered" evidence="1">
    <location>
        <begin position="73"/>
        <end position="99"/>
    </location>
</feature>
<dbReference type="AlphaFoldDB" id="A0A0D2MXD7"/>
<dbReference type="STRING" id="945553.A0A0D2MXD7"/>
<feature type="region of interest" description="Disordered" evidence="1">
    <location>
        <begin position="135"/>
        <end position="181"/>
    </location>
</feature>
<dbReference type="OMA" id="DNAGSEW"/>
<evidence type="ECO:0000313" key="2">
    <source>
        <dbReference type="EMBL" id="KJA28703.1"/>
    </source>
</evidence>
<dbReference type="Proteomes" id="UP000054270">
    <property type="component" value="Unassembled WGS sequence"/>
</dbReference>
<evidence type="ECO:0000256" key="1">
    <source>
        <dbReference type="SAM" id="MobiDB-lite"/>
    </source>
</evidence>
<accession>A0A0D2MXD7</accession>